<evidence type="ECO:0000313" key="1">
    <source>
        <dbReference type="EMBL" id="KAF5200124.1"/>
    </source>
</evidence>
<sequence length="89" mass="10516">DVVLYNQEEDGNVTRDKLLHDLQQLDEQYHFKKTLGFIVNGLDLSRTSSNSTVTVPQRRYRQLQRYWSNYRSVLPAYRSTKGHSSVIFH</sequence>
<accession>A0A7J6WRW5</accession>
<comment type="caution">
    <text evidence="1">The sequence shown here is derived from an EMBL/GenBank/DDBJ whole genome shotgun (WGS) entry which is preliminary data.</text>
</comment>
<dbReference type="AlphaFoldDB" id="A0A7J6WRW5"/>
<reference evidence="1 2" key="1">
    <citation type="submission" date="2020-06" db="EMBL/GenBank/DDBJ databases">
        <title>Transcriptomic and genomic resources for Thalictrum thalictroides and T. hernandezii: Facilitating candidate gene discovery in an emerging model plant lineage.</title>
        <authorList>
            <person name="Arias T."/>
            <person name="Riano-Pachon D.M."/>
            <person name="Di Stilio V.S."/>
        </authorList>
    </citation>
    <scope>NUCLEOTIDE SEQUENCE [LARGE SCALE GENOMIC DNA]</scope>
    <source>
        <strain evidence="2">cv. WT478/WT964</strain>
        <tissue evidence="1">Leaves</tissue>
    </source>
</reference>
<name>A0A7J6WRW5_THATH</name>
<protein>
    <submittedName>
        <fullName evidence="1">Uncharacterized protein</fullName>
    </submittedName>
</protein>
<feature type="non-terminal residue" evidence="1">
    <location>
        <position position="1"/>
    </location>
</feature>
<keyword evidence="2" id="KW-1185">Reference proteome</keyword>
<proteinExistence type="predicted"/>
<gene>
    <name evidence="1" type="ORF">FRX31_010287</name>
</gene>
<evidence type="ECO:0000313" key="2">
    <source>
        <dbReference type="Proteomes" id="UP000554482"/>
    </source>
</evidence>
<organism evidence="1 2">
    <name type="scientific">Thalictrum thalictroides</name>
    <name type="common">Rue-anemone</name>
    <name type="synonym">Anemone thalictroides</name>
    <dbReference type="NCBI Taxonomy" id="46969"/>
    <lineage>
        <taxon>Eukaryota</taxon>
        <taxon>Viridiplantae</taxon>
        <taxon>Streptophyta</taxon>
        <taxon>Embryophyta</taxon>
        <taxon>Tracheophyta</taxon>
        <taxon>Spermatophyta</taxon>
        <taxon>Magnoliopsida</taxon>
        <taxon>Ranunculales</taxon>
        <taxon>Ranunculaceae</taxon>
        <taxon>Thalictroideae</taxon>
        <taxon>Thalictrum</taxon>
    </lineage>
</organism>
<dbReference type="EMBL" id="JABWDY010011117">
    <property type="protein sequence ID" value="KAF5200124.1"/>
    <property type="molecule type" value="Genomic_DNA"/>
</dbReference>
<dbReference type="Proteomes" id="UP000554482">
    <property type="component" value="Unassembled WGS sequence"/>
</dbReference>